<proteinExistence type="predicted"/>
<comment type="caution">
    <text evidence="2">The sequence shown here is derived from an EMBL/GenBank/DDBJ whole genome shotgun (WGS) entry which is preliminary data.</text>
</comment>
<dbReference type="STRING" id="33960.TY91_04375"/>
<dbReference type="PATRIC" id="fig|1423733.4.peg.1390"/>
<protein>
    <submittedName>
        <fullName evidence="2">Low temperature requirement protein LtrA</fullName>
    </submittedName>
</protein>
<feature type="transmembrane region" description="Helical" evidence="1">
    <location>
        <begin position="38"/>
        <end position="60"/>
    </location>
</feature>
<feature type="transmembrane region" description="Helical" evidence="1">
    <location>
        <begin position="286"/>
        <end position="307"/>
    </location>
</feature>
<feature type="transmembrane region" description="Helical" evidence="1">
    <location>
        <begin position="72"/>
        <end position="89"/>
    </location>
</feature>
<organism evidence="2 3">
    <name type="scientific">Secundilactobacillus collinoides DSM 20515 = JCM 1123</name>
    <dbReference type="NCBI Taxonomy" id="1423733"/>
    <lineage>
        <taxon>Bacteria</taxon>
        <taxon>Bacillati</taxon>
        <taxon>Bacillota</taxon>
        <taxon>Bacilli</taxon>
        <taxon>Lactobacillales</taxon>
        <taxon>Lactobacillaceae</taxon>
        <taxon>Secundilactobacillus</taxon>
    </lineage>
</organism>
<feature type="transmembrane region" description="Helical" evidence="1">
    <location>
        <begin position="192"/>
        <end position="215"/>
    </location>
</feature>
<feature type="transmembrane region" description="Helical" evidence="1">
    <location>
        <begin position="345"/>
        <end position="365"/>
    </location>
</feature>
<reference evidence="2 3" key="1">
    <citation type="journal article" date="2015" name="Genome Announc.">
        <title>Expanding the biotechnology potential of lactobacilli through comparative genomics of 213 strains and associated genera.</title>
        <authorList>
            <person name="Sun Z."/>
            <person name="Harris H.M."/>
            <person name="McCann A."/>
            <person name="Guo C."/>
            <person name="Argimon S."/>
            <person name="Zhang W."/>
            <person name="Yang X."/>
            <person name="Jeffery I.B."/>
            <person name="Cooney J.C."/>
            <person name="Kagawa T.F."/>
            <person name="Liu W."/>
            <person name="Song Y."/>
            <person name="Salvetti E."/>
            <person name="Wrobel A."/>
            <person name="Rasinkangas P."/>
            <person name="Parkhill J."/>
            <person name="Rea M.C."/>
            <person name="O'Sullivan O."/>
            <person name="Ritari J."/>
            <person name="Douillard F.P."/>
            <person name="Paul Ross R."/>
            <person name="Yang R."/>
            <person name="Briner A.E."/>
            <person name="Felis G.E."/>
            <person name="de Vos W.M."/>
            <person name="Barrangou R."/>
            <person name="Klaenhammer T.R."/>
            <person name="Caufield P.W."/>
            <person name="Cui Y."/>
            <person name="Zhang H."/>
            <person name="O'Toole P.W."/>
        </authorList>
    </citation>
    <scope>NUCLEOTIDE SEQUENCE [LARGE SCALE GENOMIC DNA]</scope>
    <source>
        <strain evidence="2 3">DSM 20515</strain>
    </source>
</reference>
<dbReference type="RefSeq" id="WP_054761991.1">
    <property type="nucleotide sequence ID" value="NZ_AYYR01000023.1"/>
</dbReference>
<feature type="transmembrane region" description="Helical" evidence="1">
    <location>
        <begin position="260"/>
        <end position="280"/>
    </location>
</feature>
<name>A0A0R2BKG8_SECCO</name>
<keyword evidence="1" id="KW-1133">Transmembrane helix</keyword>
<feature type="transmembrane region" description="Helical" evidence="1">
    <location>
        <begin position="319"/>
        <end position="339"/>
    </location>
</feature>
<dbReference type="PANTHER" id="PTHR36840:SF1">
    <property type="entry name" value="BLL5714 PROTEIN"/>
    <property type="match status" value="1"/>
</dbReference>
<keyword evidence="1" id="KW-0472">Membrane</keyword>
<dbReference type="Proteomes" id="UP000051845">
    <property type="component" value="Unassembled WGS sequence"/>
</dbReference>
<keyword evidence="1" id="KW-0812">Transmembrane</keyword>
<dbReference type="EMBL" id="AYYR01000023">
    <property type="protein sequence ID" value="KRM76633.1"/>
    <property type="molecule type" value="Genomic_DNA"/>
</dbReference>
<evidence type="ECO:0000256" key="1">
    <source>
        <dbReference type="SAM" id="Phobius"/>
    </source>
</evidence>
<evidence type="ECO:0000313" key="3">
    <source>
        <dbReference type="Proteomes" id="UP000051845"/>
    </source>
</evidence>
<evidence type="ECO:0000313" key="2">
    <source>
        <dbReference type="EMBL" id="KRM76633.1"/>
    </source>
</evidence>
<gene>
    <name evidence="2" type="ORF">FC82_GL001322</name>
</gene>
<feature type="transmembrane region" description="Helical" evidence="1">
    <location>
        <begin position="221"/>
        <end position="240"/>
    </location>
</feature>
<sequence>MEVPTGKRVSMFELFYDLVFAYMIAQATDLIHHLHHGVLSSTTLLIFVFVIVVFINSWMVQSVFTNRYGKSSWIDIGFTFVDMMILLYMSNAFAATLNTDLHPFFIAAGLLSLTLLLQYLIVFIRTREPVDRRIAADFAAILLLRTVTLLVAGILPLRYGLPLALVGILVSWIAPAFTGHHTRQHPIIFSHLLERLTLLTIITFGEAIVGIATFFTKIELSWTSVCVFMIIAALFFIYIVQFDHLIETKRTGETGNLLIYLHYPIIFGLSLVTVSLHFVADAEANLNFAVTALYIGIGLLLFGTWVAKHYNQAAFLNHNHMGVWFTLTTLIGYALSLWFDAFPEIVTTTAIMTVIACSYTVYYHFHAQNNS</sequence>
<accession>A0A0R2BKG8</accession>
<feature type="transmembrane region" description="Helical" evidence="1">
    <location>
        <begin position="101"/>
        <end position="122"/>
    </location>
</feature>
<dbReference type="Pfam" id="PF06772">
    <property type="entry name" value="LtrA"/>
    <property type="match status" value="1"/>
</dbReference>
<dbReference type="InterPro" id="IPR010640">
    <property type="entry name" value="Low_temperature_requirement_A"/>
</dbReference>
<dbReference type="PANTHER" id="PTHR36840">
    <property type="entry name" value="BLL5714 PROTEIN"/>
    <property type="match status" value="1"/>
</dbReference>
<feature type="transmembrane region" description="Helical" evidence="1">
    <location>
        <begin position="161"/>
        <end position="180"/>
    </location>
</feature>
<feature type="transmembrane region" description="Helical" evidence="1">
    <location>
        <begin position="12"/>
        <end position="32"/>
    </location>
</feature>
<dbReference type="AlphaFoldDB" id="A0A0R2BKG8"/>